<sequence length="442" mass="49606">MGKRYPVVSDFGLSQYVGKSNNDDESSYNDEEPEGNGYIFGVIPYIAPEVLRGHQYTPASDIYSFGMIMYELLTGHQPFDDAAHDLELIARITAGNASLLARPTSALDSASTLISPPISSPYKTTVPSPSQAATGNNQNRPSLYNIQYPKCWIRLMYRCWNDDPTQRPNITELNEVLEKWYQLIETNVAKDREDLEILRDFRDAENFRVDGGKRLSIGGSSMKSEKKLLNTENREKHPEAFYYSRKIPTKKLMRKLEEQMGAKEIRDYLNLKYLQKYPSIESSSNDLEKGSLMSTSVTNNSIPDQHSRQSGTSVNTTEGQDAKGNTVDGDNMSTHLNLGKGLVGGVLEMLRDDGSDGMDTNAQKNGSFNAGFNNNIGPSIKEDENKISSVDNYESPIIEVQSYDDDNISRNDTSVSYFREYPSKNSLTMTQSYNTLVYDYSP</sequence>
<protein>
    <submittedName>
        <fullName evidence="1">13800_t:CDS:1</fullName>
    </submittedName>
</protein>
<accession>A0ACA9M4U8</accession>
<gene>
    <name evidence="1" type="ORF">ACOLOM_LOCUS5572</name>
</gene>
<organism evidence="1 2">
    <name type="scientific">Acaulospora colombiana</name>
    <dbReference type="NCBI Taxonomy" id="27376"/>
    <lineage>
        <taxon>Eukaryota</taxon>
        <taxon>Fungi</taxon>
        <taxon>Fungi incertae sedis</taxon>
        <taxon>Mucoromycota</taxon>
        <taxon>Glomeromycotina</taxon>
        <taxon>Glomeromycetes</taxon>
        <taxon>Diversisporales</taxon>
        <taxon>Acaulosporaceae</taxon>
        <taxon>Acaulospora</taxon>
    </lineage>
</organism>
<proteinExistence type="predicted"/>
<name>A0ACA9M4U8_9GLOM</name>
<evidence type="ECO:0000313" key="1">
    <source>
        <dbReference type="EMBL" id="CAG8570161.1"/>
    </source>
</evidence>
<dbReference type="Proteomes" id="UP000789525">
    <property type="component" value="Unassembled WGS sequence"/>
</dbReference>
<keyword evidence="2" id="KW-1185">Reference proteome</keyword>
<comment type="caution">
    <text evidence="1">The sequence shown here is derived from an EMBL/GenBank/DDBJ whole genome shotgun (WGS) entry which is preliminary data.</text>
</comment>
<evidence type="ECO:0000313" key="2">
    <source>
        <dbReference type="Proteomes" id="UP000789525"/>
    </source>
</evidence>
<dbReference type="EMBL" id="CAJVPT010010411">
    <property type="protein sequence ID" value="CAG8570161.1"/>
    <property type="molecule type" value="Genomic_DNA"/>
</dbReference>
<reference evidence="1" key="1">
    <citation type="submission" date="2021-06" db="EMBL/GenBank/DDBJ databases">
        <authorList>
            <person name="Kallberg Y."/>
            <person name="Tangrot J."/>
            <person name="Rosling A."/>
        </authorList>
    </citation>
    <scope>NUCLEOTIDE SEQUENCE</scope>
    <source>
        <strain evidence="1">CL356</strain>
    </source>
</reference>